<dbReference type="FunFam" id="1.10.1540.10:FF:000001">
    <property type="entry name" value="neurobeachin isoform X1"/>
    <property type="match status" value="1"/>
</dbReference>
<evidence type="ECO:0000256" key="3">
    <source>
        <dbReference type="ARBA" id="ARBA00059038"/>
    </source>
</evidence>
<dbReference type="Proteomes" id="UP000887566">
    <property type="component" value="Unplaced"/>
</dbReference>
<dbReference type="InterPro" id="IPR046851">
    <property type="entry name" value="NBCH_WD40"/>
</dbReference>
<comment type="function">
    <text evidence="3">Binds to type II regulatory subunits of protein kinase A and anchors/targets them to the membrane. May anchor the kinase to cytoskeletal and/or organelle-associated proteins. Regulates endosomal traffic in polarized epithelial cells such as the vulval precursor cells and intestinal cells. Thought to act as a negative regulator of lin-12 activity in vulval precursor cells. May have a role in the internalization process from basolateral surface of polarized epithelial cells.</text>
</comment>
<dbReference type="CDD" id="cd01201">
    <property type="entry name" value="PH_BEACH"/>
    <property type="match status" value="1"/>
</dbReference>
<dbReference type="SUPFAM" id="SSF50978">
    <property type="entry name" value="WD40 repeat-like"/>
    <property type="match status" value="1"/>
</dbReference>
<dbReference type="PROSITE" id="PS50197">
    <property type="entry name" value="BEACH"/>
    <property type="match status" value="1"/>
</dbReference>
<dbReference type="Pfam" id="PF14844">
    <property type="entry name" value="PH_BEACH"/>
    <property type="match status" value="1"/>
</dbReference>
<evidence type="ECO:0000259" key="7">
    <source>
        <dbReference type="PROSITE" id="PS50197"/>
    </source>
</evidence>
<dbReference type="GO" id="GO:0016020">
    <property type="term" value="C:membrane"/>
    <property type="evidence" value="ECO:0007669"/>
    <property type="project" value="TreeGrafter"/>
</dbReference>
<evidence type="ECO:0000256" key="5">
    <source>
        <dbReference type="ARBA" id="ARBA00081052"/>
    </source>
</evidence>
<dbReference type="SMART" id="SM00320">
    <property type="entry name" value="WD40"/>
    <property type="match status" value="4"/>
</dbReference>
<reference evidence="10" key="1">
    <citation type="submission" date="2022-11" db="UniProtKB">
        <authorList>
            <consortium name="WormBaseParasite"/>
        </authorList>
    </citation>
    <scope>IDENTIFICATION</scope>
</reference>
<dbReference type="Pfam" id="PF20426">
    <property type="entry name" value="NBCH_WD40"/>
    <property type="match status" value="1"/>
</dbReference>
<evidence type="ECO:0000313" key="9">
    <source>
        <dbReference type="Proteomes" id="UP000887566"/>
    </source>
</evidence>
<dbReference type="Gene3D" id="2.30.29.30">
    <property type="entry name" value="Pleckstrin-homology domain (PH domain)/Phosphotyrosine-binding domain (PTB)"/>
    <property type="match status" value="1"/>
</dbReference>
<evidence type="ECO:0000313" key="10">
    <source>
        <dbReference type="WBParaSite" id="PSAMB.scaffold1855size27242.g15335.t1"/>
    </source>
</evidence>
<evidence type="ECO:0000259" key="8">
    <source>
        <dbReference type="PROSITE" id="PS51783"/>
    </source>
</evidence>
<dbReference type="PROSITE" id="PS50082">
    <property type="entry name" value="WD_REPEATS_2"/>
    <property type="match status" value="1"/>
</dbReference>
<dbReference type="Pfam" id="PF02138">
    <property type="entry name" value="Beach"/>
    <property type="match status" value="1"/>
</dbReference>
<dbReference type="CDD" id="cd06071">
    <property type="entry name" value="Beach"/>
    <property type="match status" value="1"/>
</dbReference>
<keyword evidence="1 6" id="KW-0853">WD repeat</keyword>
<dbReference type="AlphaFoldDB" id="A0A914VDE1"/>
<dbReference type="Gene3D" id="1.10.1540.10">
    <property type="entry name" value="BEACH domain"/>
    <property type="match status" value="1"/>
</dbReference>
<dbReference type="GO" id="GO:0005829">
    <property type="term" value="C:cytosol"/>
    <property type="evidence" value="ECO:0007669"/>
    <property type="project" value="TreeGrafter"/>
</dbReference>
<keyword evidence="2" id="KW-0677">Repeat</keyword>
<dbReference type="Gene3D" id="2.130.10.10">
    <property type="entry name" value="YVTN repeat-like/Quinoprotein amine dehydrogenase"/>
    <property type="match status" value="1"/>
</dbReference>
<evidence type="ECO:0000256" key="6">
    <source>
        <dbReference type="PROSITE-ProRule" id="PRU00221"/>
    </source>
</evidence>
<dbReference type="InterPro" id="IPR023362">
    <property type="entry name" value="PH-BEACH_dom"/>
</dbReference>
<dbReference type="InterPro" id="IPR036372">
    <property type="entry name" value="BEACH_dom_sf"/>
</dbReference>
<keyword evidence="9" id="KW-1185">Reference proteome</keyword>
<proteinExistence type="predicted"/>
<evidence type="ECO:0000256" key="2">
    <source>
        <dbReference type="ARBA" id="ARBA00022737"/>
    </source>
</evidence>
<dbReference type="WBParaSite" id="PSAMB.scaffold1855size27242.g15335.t1">
    <property type="protein sequence ID" value="PSAMB.scaffold1855size27242.g15335.t1"/>
    <property type="gene ID" value="PSAMB.scaffold1855size27242.g15335"/>
</dbReference>
<evidence type="ECO:0000256" key="1">
    <source>
        <dbReference type="ARBA" id="ARBA00022574"/>
    </source>
</evidence>
<protein>
    <recommendedName>
        <fullName evidence="4">Putative neurobeachin homolog</fullName>
    </recommendedName>
    <alternativeName>
        <fullName evidence="5">Suppressor enhancer of lin-12</fullName>
    </alternativeName>
</protein>
<name>A0A914VDE1_9BILA</name>
<dbReference type="SMART" id="SM01026">
    <property type="entry name" value="Beach"/>
    <property type="match status" value="1"/>
</dbReference>
<dbReference type="PROSITE" id="PS51783">
    <property type="entry name" value="PH_BEACH"/>
    <property type="match status" value="1"/>
</dbReference>
<dbReference type="PANTHER" id="PTHR13743:SF162">
    <property type="entry name" value="NEUROBEACHIN"/>
    <property type="match status" value="1"/>
</dbReference>
<dbReference type="PANTHER" id="PTHR13743">
    <property type="entry name" value="BEIGE/BEACH-RELATED"/>
    <property type="match status" value="1"/>
</dbReference>
<dbReference type="InterPro" id="IPR000409">
    <property type="entry name" value="BEACH_dom"/>
</dbReference>
<dbReference type="InterPro" id="IPR001680">
    <property type="entry name" value="WD40_rpt"/>
</dbReference>
<feature type="repeat" description="WD" evidence="6">
    <location>
        <begin position="674"/>
        <end position="704"/>
    </location>
</feature>
<dbReference type="GO" id="GO:0019901">
    <property type="term" value="F:protein kinase binding"/>
    <property type="evidence" value="ECO:0007669"/>
    <property type="project" value="TreeGrafter"/>
</dbReference>
<dbReference type="GO" id="GO:0008104">
    <property type="term" value="P:intracellular protein localization"/>
    <property type="evidence" value="ECO:0007669"/>
    <property type="project" value="TreeGrafter"/>
</dbReference>
<dbReference type="InterPro" id="IPR050865">
    <property type="entry name" value="BEACH_Domain"/>
</dbReference>
<organism evidence="9 10">
    <name type="scientific">Plectus sambesii</name>
    <dbReference type="NCBI Taxonomy" id="2011161"/>
    <lineage>
        <taxon>Eukaryota</taxon>
        <taxon>Metazoa</taxon>
        <taxon>Ecdysozoa</taxon>
        <taxon>Nematoda</taxon>
        <taxon>Chromadorea</taxon>
        <taxon>Plectida</taxon>
        <taxon>Plectina</taxon>
        <taxon>Plectoidea</taxon>
        <taxon>Plectidae</taxon>
        <taxon>Plectus</taxon>
    </lineage>
</organism>
<dbReference type="InterPro" id="IPR011993">
    <property type="entry name" value="PH-like_dom_sf"/>
</dbReference>
<dbReference type="SUPFAM" id="SSF50729">
    <property type="entry name" value="PH domain-like"/>
    <property type="match status" value="1"/>
</dbReference>
<evidence type="ECO:0000256" key="4">
    <source>
        <dbReference type="ARBA" id="ARBA00068767"/>
    </source>
</evidence>
<feature type="domain" description="BEACH" evidence="7">
    <location>
        <begin position="159"/>
        <end position="448"/>
    </location>
</feature>
<accession>A0A914VDE1</accession>
<sequence>MRAKTSANEEWRPVVGPAGRPTAPYVGGPGRRHRLGGIDRRYIALMPLIIACHRRRIALCGDRSLGTARVGGKSQRTLNGVLRYCENLHTRWHFNEIRAIFLRRYLLQNTALELFLASRTAIMFAFPDHATVKKVVQHLPRVGVGVKYGLPQSRKTSLMSPRQLFKHSDMPQKWQRREISNFDYLMFLNTVAGRTYNDLNQYPVFPWIIANYESDVLDLNVASNFRDLSKPIGALTASRRKYFEDRYANWEHDSIPPFHFGTHYSTSAFTLNWLIRTEPFSTMFLHLQSGKFDQADRTFHNIAETWAGCQRDSHDVKELIPELFFMPEMFRNSNGFRFGKRDDGAIVDDVQLPPWAKSPEHFVVLHRQALESDLVSCQLNQWIDLIFGYKQRGPEAVRATNVFYYLTYEGALDLNSIEDVAIRKGLEQQMKSFGQTPVQLMTEPHPPRQSVMTISPMMFQPMADDLCMVMKFISNSPIVHLSANTFQQLTQPTVVSIAQNLGFALNRWNSQYSGPQTSTALPATPTDKNAQQTVEQNISLPNLPLTVDPLLAAGNPAQPLVKRHLGDPFDQRLIVRGNNFVTTVDSRCIMACGYPDYSFRVIETENAKVRQVVYGHGNVVTCMARSECNLFADCYIASGSADCTVLLWHWNAHSQMIAGEYNMPGESPAPRAILTGHDAEITVICISAEHGLIVSGSKDGAVLIHTTQGDLLRRLAPPSHVTAESTPRIALMSRECYILVVYNKCDIVVYTASGRVLNQMQSNTDIECACMTRDGEYVLMAGDSGVVHVYRVFGLEKLYSLPACDSPVKSLTLSTNHRFVLVGLQSGAIVVFNIDFNKWHYEYKQRYTH</sequence>
<dbReference type="InterPro" id="IPR036322">
    <property type="entry name" value="WD40_repeat_dom_sf"/>
</dbReference>
<dbReference type="SUPFAM" id="SSF81837">
    <property type="entry name" value="BEACH domain"/>
    <property type="match status" value="1"/>
</dbReference>
<dbReference type="InterPro" id="IPR015943">
    <property type="entry name" value="WD40/YVTN_repeat-like_dom_sf"/>
</dbReference>
<feature type="domain" description="BEACH-type PH" evidence="8">
    <location>
        <begin position="33"/>
        <end position="140"/>
    </location>
</feature>